<dbReference type="PANTHER" id="PTHR37423:SF5">
    <property type="entry name" value="SOLUBLE LYTIC MUREIN TRANSGLYCOSYLASE"/>
    <property type="match status" value="1"/>
</dbReference>
<dbReference type="SUPFAM" id="SSF53955">
    <property type="entry name" value="Lysozyme-like"/>
    <property type="match status" value="1"/>
</dbReference>
<dbReference type="GO" id="GO:0042597">
    <property type="term" value="C:periplasmic space"/>
    <property type="evidence" value="ECO:0007669"/>
    <property type="project" value="InterPro"/>
</dbReference>
<evidence type="ECO:0000259" key="4">
    <source>
        <dbReference type="Pfam" id="PF14718"/>
    </source>
</evidence>
<dbReference type="Gene3D" id="1.10.1240.20">
    <property type="entry name" value="Lytic transglycosylase, superhelical linker domain"/>
    <property type="match status" value="1"/>
</dbReference>
<dbReference type="EMBL" id="CAJQUM010000001">
    <property type="protein sequence ID" value="CAG4884839.1"/>
    <property type="molecule type" value="Genomic_DNA"/>
</dbReference>
<dbReference type="Pfam" id="PF01464">
    <property type="entry name" value="SLT"/>
    <property type="match status" value="1"/>
</dbReference>
<dbReference type="CDD" id="cd13401">
    <property type="entry name" value="Slt70-like"/>
    <property type="match status" value="1"/>
</dbReference>
<reference evidence="5" key="1">
    <citation type="submission" date="2021-04" db="EMBL/GenBank/DDBJ databases">
        <authorList>
            <person name="Hornung B."/>
        </authorList>
    </citation>
    <scope>NUCLEOTIDE SEQUENCE</scope>
    <source>
        <strain evidence="5">G5G6</strain>
    </source>
</reference>
<gene>
    <name evidence="5" type="ORF">GTOL_12722</name>
</gene>
<sequence>MKRLLYILLIVPAIAWAVSGDDKFLGAREAYRVGASERLAQMTQALKVVPGGHDLAPWAEYWQLSLQLSQQGGDAGVADFLARNSGTYLAEKLRADWLKALGKRGAWADFQASFALLRDADQETTCYAWQARLALDNDNNVLEAARELWFVPVELPASCQPLLDRLVSDQRLRAADVWARVRSMLELAKYAEAQSAARYLPERQMPDGKTLERIVARPARYLDHLPGDLANNRQSREAVLFALQRQARKDAVDAAARWRRIEAYFDADDRGYMWGQLARRAAQAHLSQALAWYDAAGDAPLSEEQMAWRVRAALRILDWPAVLRAIERMPADLAARPDWIYWRARALAATGRKEDAFALYRTICAQPGFYGLLAAEELGLPLNLPPQAASATSAELVKVGANPDLRQALALFRLDLRVEAVREWNWAMRGMSDRDLLAASELARRNDIFDRAISAAEKTLVEHDYSLRYLAPYRDAILPRTKALALDDSWVYGLMRQESRFVTSARSGVGASGLMQVMPSTAKIVARKIGLRGYRPGQVNDMETNVTLGTHYLKMVLDSLDNHPVLACTAYNAGPGRAKRWRGDQALEGAIYAETIPFTETRDYVKKVMANSVYYSALFDEKPQTLKSRLGVIQPHTSADIDKPGEENEALP</sequence>
<dbReference type="InterPro" id="IPR008258">
    <property type="entry name" value="Transglycosylase_SLT_dom_1"/>
</dbReference>
<dbReference type="Pfam" id="PF14718">
    <property type="entry name" value="SLT_L"/>
    <property type="match status" value="1"/>
</dbReference>
<feature type="domain" description="Transglycosylase SLT" evidence="3">
    <location>
        <begin position="481"/>
        <end position="585"/>
    </location>
</feature>
<evidence type="ECO:0000313" key="5">
    <source>
        <dbReference type="EMBL" id="CAG4884839.1"/>
    </source>
</evidence>
<dbReference type="InterPro" id="IPR023346">
    <property type="entry name" value="Lysozyme-like_dom_sf"/>
</dbReference>
<evidence type="ECO:0000256" key="1">
    <source>
        <dbReference type="ARBA" id="ARBA00007734"/>
    </source>
</evidence>
<dbReference type="PANTHER" id="PTHR37423">
    <property type="entry name" value="SOLUBLE LYTIC MUREIN TRANSGLYCOSYLASE-RELATED"/>
    <property type="match status" value="1"/>
</dbReference>
<dbReference type="InterPro" id="IPR008939">
    <property type="entry name" value="Lytic_TGlycosylase_superhlx_U"/>
</dbReference>
<dbReference type="SUPFAM" id="SSF48435">
    <property type="entry name" value="Bacterial muramidases"/>
    <property type="match status" value="1"/>
</dbReference>
<feature type="domain" description="Lytic transglycosylase superhelical linker" evidence="4">
    <location>
        <begin position="399"/>
        <end position="456"/>
    </location>
</feature>
<dbReference type="GO" id="GO:0004553">
    <property type="term" value="F:hydrolase activity, hydrolyzing O-glycosyl compounds"/>
    <property type="evidence" value="ECO:0007669"/>
    <property type="project" value="InterPro"/>
</dbReference>
<dbReference type="InterPro" id="IPR012289">
    <property type="entry name" value="Lytic_TGlycosylase_superhlx_L"/>
</dbReference>
<dbReference type="EC" id="3.2.1.-" evidence="5"/>
<evidence type="ECO:0000259" key="3">
    <source>
        <dbReference type="Pfam" id="PF01464"/>
    </source>
</evidence>
<keyword evidence="2" id="KW-0732">Signal</keyword>
<dbReference type="RefSeq" id="WP_220636645.1">
    <property type="nucleotide sequence ID" value="NZ_CAJQUM010000001.1"/>
</dbReference>
<accession>A0A916J531</accession>
<keyword evidence="5" id="KW-0326">Glycosidase</keyword>
<name>A0A916J531_9PROT</name>
<comment type="caution">
    <text evidence="5">The sequence shown here is derived from an EMBL/GenBank/DDBJ whole genome shotgun (WGS) entry which is preliminary data.</text>
</comment>
<dbReference type="AlphaFoldDB" id="A0A916J531"/>
<evidence type="ECO:0000256" key="2">
    <source>
        <dbReference type="ARBA" id="ARBA00022729"/>
    </source>
</evidence>
<protein>
    <submittedName>
        <fullName evidence="5">Soluble lytic murein transglycosylase</fullName>
        <ecNumber evidence="5">3.2.1.-</ecNumber>
    </submittedName>
</protein>
<dbReference type="Proteomes" id="UP000742786">
    <property type="component" value="Unassembled WGS sequence"/>
</dbReference>
<evidence type="ECO:0000313" key="6">
    <source>
        <dbReference type="Proteomes" id="UP000742786"/>
    </source>
</evidence>
<keyword evidence="6" id="KW-1185">Reference proteome</keyword>
<organism evidence="5 6">
    <name type="scientific">Georgfuchsia toluolica</name>
    <dbReference type="NCBI Taxonomy" id="424218"/>
    <lineage>
        <taxon>Bacteria</taxon>
        <taxon>Pseudomonadati</taxon>
        <taxon>Pseudomonadota</taxon>
        <taxon>Betaproteobacteria</taxon>
        <taxon>Nitrosomonadales</taxon>
        <taxon>Sterolibacteriaceae</taxon>
        <taxon>Georgfuchsia</taxon>
    </lineage>
</organism>
<dbReference type="Gene3D" id="1.25.20.10">
    <property type="entry name" value="Bacterial muramidases"/>
    <property type="match status" value="1"/>
</dbReference>
<dbReference type="InterPro" id="IPR037061">
    <property type="entry name" value="Lytic_TGlycoase_superhlx_L_sf"/>
</dbReference>
<dbReference type="Gene3D" id="1.10.530.10">
    <property type="match status" value="1"/>
</dbReference>
<comment type="similarity">
    <text evidence="1">Belongs to the transglycosylase Slt family.</text>
</comment>
<keyword evidence="5" id="KW-0378">Hydrolase</keyword>
<proteinExistence type="inferred from homology"/>